<protein>
    <submittedName>
        <fullName evidence="1">DUF3489 domain-containing protein</fullName>
    </submittedName>
</protein>
<dbReference type="InterPro" id="IPR021880">
    <property type="entry name" value="DUF3489"/>
</dbReference>
<dbReference type="Gene3D" id="1.10.10.10">
    <property type="entry name" value="Winged helix-like DNA-binding domain superfamily/Winged helix DNA-binding domain"/>
    <property type="match status" value="1"/>
</dbReference>
<accession>A0AAE4B692</accession>
<dbReference type="InterPro" id="IPR036390">
    <property type="entry name" value="WH_DNA-bd_sf"/>
</dbReference>
<sequence length="84" mass="9181">MTTRKEQKPEVAAVKAVSAKPTRQEQLARLLNRKSGASIAQIQKAFGWQPHSARAAISMLRKAGTMIERSDMDKGAVYRIAGEG</sequence>
<dbReference type="Pfam" id="PF11994">
    <property type="entry name" value="DUF3489"/>
    <property type="match status" value="1"/>
</dbReference>
<dbReference type="EMBL" id="JANHAX010000007">
    <property type="protein sequence ID" value="MDQ2091957.1"/>
    <property type="molecule type" value="Genomic_DNA"/>
</dbReference>
<comment type="caution">
    <text evidence="1">The sequence shown here is derived from an EMBL/GenBank/DDBJ whole genome shotgun (WGS) entry which is preliminary data.</text>
</comment>
<dbReference type="Proteomes" id="UP001226762">
    <property type="component" value="Unassembled WGS sequence"/>
</dbReference>
<gene>
    <name evidence="1" type="ORF">NO357_18805</name>
</gene>
<evidence type="ECO:0000313" key="1">
    <source>
        <dbReference type="EMBL" id="MDQ2091957.1"/>
    </source>
</evidence>
<proteinExistence type="predicted"/>
<dbReference type="RefSeq" id="WP_306737265.1">
    <property type="nucleotide sequence ID" value="NZ_JANHAX010000007.1"/>
</dbReference>
<reference evidence="1" key="1">
    <citation type="submission" date="2022-07" db="EMBL/GenBank/DDBJ databases">
        <authorList>
            <person name="Otstavnykh N."/>
            <person name="Isaeva M."/>
            <person name="Bystritskaya E."/>
        </authorList>
    </citation>
    <scope>NUCLEOTIDE SEQUENCE</scope>
    <source>
        <strain evidence="1">KCTC 52189</strain>
    </source>
</reference>
<dbReference type="SUPFAM" id="SSF46785">
    <property type="entry name" value="Winged helix' DNA-binding domain"/>
    <property type="match status" value="1"/>
</dbReference>
<organism evidence="1 2">
    <name type="scientific">Marimonas arenosa</name>
    <dbReference type="NCBI Taxonomy" id="1795305"/>
    <lineage>
        <taxon>Bacteria</taxon>
        <taxon>Pseudomonadati</taxon>
        <taxon>Pseudomonadota</taxon>
        <taxon>Alphaproteobacteria</taxon>
        <taxon>Rhodobacterales</taxon>
        <taxon>Paracoccaceae</taxon>
        <taxon>Marimonas</taxon>
    </lineage>
</organism>
<reference evidence="1" key="2">
    <citation type="submission" date="2023-02" db="EMBL/GenBank/DDBJ databases">
        <title>'Rhodoalgimonas zhirmunskyi' gen. nov., isolated from a red alga.</title>
        <authorList>
            <person name="Nedashkovskaya O.I."/>
            <person name="Otstavnykh N.Y."/>
            <person name="Bystritskaya E.P."/>
            <person name="Balabanova L.A."/>
            <person name="Isaeva M.P."/>
        </authorList>
    </citation>
    <scope>NUCLEOTIDE SEQUENCE</scope>
    <source>
        <strain evidence="1">KCTC 52189</strain>
    </source>
</reference>
<dbReference type="AlphaFoldDB" id="A0AAE4B692"/>
<evidence type="ECO:0000313" key="2">
    <source>
        <dbReference type="Proteomes" id="UP001226762"/>
    </source>
</evidence>
<keyword evidence="2" id="KW-1185">Reference proteome</keyword>
<name>A0AAE4B692_9RHOB</name>
<dbReference type="InterPro" id="IPR036388">
    <property type="entry name" value="WH-like_DNA-bd_sf"/>
</dbReference>